<dbReference type="SMART" id="SM00220">
    <property type="entry name" value="S_TKc"/>
    <property type="match status" value="1"/>
</dbReference>
<proteinExistence type="predicted"/>
<dbReference type="Gene3D" id="1.10.510.10">
    <property type="entry name" value="Transferase(Phosphotransferase) domain 1"/>
    <property type="match status" value="1"/>
</dbReference>
<dbReference type="InterPro" id="IPR000719">
    <property type="entry name" value="Prot_kinase_dom"/>
</dbReference>
<dbReference type="Proteomes" id="UP000799753">
    <property type="component" value="Unassembled WGS sequence"/>
</dbReference>
<dbReference type="Gene3D" id="3.30.200.20">
    <property type="entry name" value="Phosphorylase Kinase, domain 1"/>
    <property type="match status" value="1"/>
</dbReference>
<dbReference type="PANTHER" id="PTHR24359">
    <property type="entry name" value="SERINE/THREONINE-PROTEIN KINASE SBK1"/>
    <property type="match status" value="1"/>
</dbReference>
<reference evidence="3" key="1">
    <citation type="journal article" date="2020" name="Stud. Mycol.">
        <title>101 Dothideomycetes genomes: a test case for predicting lifestyles and emergence of pathogens.</title>
        <authorList>
            <person name="Haridas S."/>
            <person name="Albert R."/>
            <person name="Binder M."/>
            <person name="Bloem J."/>
            <person name="Labutti K."/>
            <person name="Salamov A."/>
            <person name="Andreopoulos B."/>
            <person name="Baker S."/>
            <person name="Barry K."/>
            <person name="Bills G."/>
            <person name="Bluhm B."/>
            <person name="Cannon C."/>
            <person name="Castanera R."/>
            <person name="Culley D."/>
            <person name="Daum C."/>
            <person name="Ezra D."/>
            <person name="Gonzalez J."/>
            <person name="Henrissat B."/>
            <person name="Kuo A."/>
            <person name="Liang C."/>
            <person name="Lipzen A."/>
            <person name="Lutzoni F."/>
            <person name="Magnuson J."/>
            <person name="Mondo S."/>
            <person name="Nolan M."/>
            <person name="Ohm R."/>
            <person name="Pangilinan J."/>
            <person name="Park H.-J."/>
            <person name="Ramirez L."/>
            <person name="Alfaro M."/>
            <person name="Sun H."/>
            <person name="Tritt A."/>
            <person name="Yoshinaga Y."/>
            <person name="Zwiers L.-H."/>
            <person name="Turgeon B."/>
            <person name="Goodwin S."/>
            <person name="Spatafora J."/>
            <person name="Crous P."/>
            <person name="Grigoriev I."/>
        </authorList>
    </citation>
    <scope>NUCLEOTIDE SEQUENCE</scope>
    <source>
        <strain evidence="3">CBS 473.64</strain>
    </source>
</reference>
<dbReference type="PANTHER" id="PTHR24359:SF37">
    <property type="entry name" value="PROTEIN KINASE DOMAIN-CONTAINING PROTEIN"/>
    <property type="match status" value="1"/>
</dbReference>
<dbReference type="InterPro" id="IPR011009">
    <property type="entry name" value="Kinase-like_dom_sf"/>
</dbReference>
<dbReference type="GO" id="GO:0005524">
    <property type="term" value="F:ATP binding"/>
    <property type="evidence" value="ECO:0007669"/>
    <property type="project" value="InterPro"/>
</dbReference>
<dbReference type="PROSITE" id="PS50011">
    <property type="entry name" value="PROTEIN_KINASE_DOM"/>
    <property type="match status" value="1"/>
</dbReference>
<dbReference type="OrthoDB" id="1046782at2759"/>
<name>A0A6A6RIQ8_9PLEO</name>
<organism evidence="3 4">
    <name type="scientific">Massarina eburnea CBS 473.64</name>
    <dbReference type="NCBI Taxonomy" id="1395130"/>
    <lineage>
        <taxon>Eukaryota</taxon>
        <taxon>Fungi</taxon>
        <taxon>Dikarya</taxon>
        <taxon>Ascomycota</taxon>
        <taxon>Pezizomycotina</taxon>
        <taxon>Dothideomycetes</taxon>
        <taxon>Pleosporomycetidae</taxon>
        <taxon>Pleosporales</taxon>
        <taxon>Massarineae</taxon>
        <taxon>Massarinaceae</taxon>
        <taxon>Massarina</taxon>
    </lineage>
</organism>
<dbReference type="Pfam" id="PF00069">
    <property type="entry name" value="Pkinase"/>
    <property type="match status" value="1"/>
</dbReference>
<evidence type="ECO:0000256" key="1">
    <source>
        <dbReference type="SAM" id="MobiDB-lite"/>
    </source>
</evidence>
<accession>A0A6A6RIQ8</accession>
<feature type="region of interest" description="Disordered" evidence="1">
    <location>
        <begin position="656"/>
        <end position="709"/>
    </location>
</feature>
<sequence>MPYDPLFMDEDKSSNQIGANDSHANMTHVTGDEVLHSAHGKEWHTLKSLKQAPESYKQDLLGLNTSGEPISRAEKSGASSFVVDGGDAKQLSNTASRFADTHDAKESRSLQDSLRKAILGLTKEYGSYFIPINKIDELITRQRILEELNQLSIGNADDREKYANDIWETYSSPKPTTRRKLFATLVLLEKTETILDFISEGTHDNDLPFRFSRANKVRYKNGKPVEAFWKSNIWKEMEKDLFKMYQWYMLSPYFEMSCELAPKVNHYIIEDRVVLPLVSQSTAEQTDIIQSGFSVVIKMKFHNAHYNADQYGNDQFFAVKELLKPQKASDDHSNKEVQSLIRLNNRNHEHLIRLLMTFEHKNHLNLVFPWAQGNLQDFWMEAYPDPQKTLGNRELSRWMAKQCLGISLALSEIHNNPFDSSRQPLQIPNTDGRNYGRHGDLKPENVLWFQSNSQSAEDSSLGILKVSDFGLVDFHGTHSKSRVPAADLGVTPTYRAPEFEVKKQVSQAYDIWGIGCIFLEFLEWYLRGKSGVLDFVQKRQNDHTCPPKKATIREDTFFNFAQSHREQPIEAIAKTSVHKEIFELSHHERSSDYILDFLDLVENCLLRMRPELRVNCDTLVQKLHLIDQNCSHSEKYCTERTKALWEKRTTDLSTLRSSNSLEMTNDGWEGAQSSFPQRRHDSGLLKNAQARSRPGISGHPEMIPESDGLTVTEDARTPLSTSDDENQLGPGALGIKHSSQHLLASTPVPDGRVAQNDSSFDQTVHSETHGNSLDEGSSRWKSMTRRMKMSLNPLFASFKTR</sequence>
<evidence type="ECO:0000259" key="2">
    <source>
        <dbReference type="PROSITE" id="PS50011"/>
    </source>
</evidence>
<dbReference type="SUPFAM" id="SSF56112">
    <property type="entry name" value="Protein kinase-like (PK-like)"/>
    <property type="match status" value="1"/>
</dbReference>
<protein>
    <submittedName>
        <fullName evidence="3">Kinase-like protein</fullName>
    </submittedName>
</protein>
<dbReference type="AlphaFoldDB" id="A0A6A6RIQ8"/>
<keyword evidence="3" id="KW-0418">Kinase</keyword>
<dbReference type="GO" id="GO:0004674">
    <property type="term" value="F:protein serine/threonine kinase activity"/>
    <property type="evidence" value="ECO:0007669"/>
    <property type="project" value="TreeGrafter"/>
</dbReference>
<keyword evidence="4" id="KW-1185">Reference proteome</keyword>
<evidence type="ECO:0000313" key="3">
    <source>
        <dbReference type="EMBL" id="KAF2635190.1"/>
    </source>
</evidence>
<evidence type="ECO:0000313" key="4">
    <source>
        <dbReference type="Proteomes" id="UP000799753"/>
    </source>
</evidence>
<gene>
    <name evidence="3" type="ORF">P280DRAFT_511302</name>
</gene>
<keyword evidence="3" id="KW-0808">Transferase</keyword>
<dbReference type="EMBL" id="MU006809">
    <property type="protein sequence ID" value="KAF2635190.1"/>
    <property type="molecule type" value="Genomic_DNA"/>
</dbReference>
<feature type="region of interest" description="Disordered" evidence="1">
    <location>
        <begin position="761"/>
        <end position="781"/>
    </location>
</feature>
<dbReference type="CDD" id="cd00180">
    <property type="entry name" value="PKc"/>
    <property type="match status" value="1"/>
</dbReference>
<feature type="domain" description="Protein kinase" evidence="2">
    <location>
        <begin position="282"/>
        <end position="627"/>
    </location>
</feature>